<name>C5LGW4_PERM5</name>
<dbReference type="InterPro" id="IPR012337">
    <property type="entry name" value="RNaseH-like_sf"/>
</dbReference>
<keyword evidence="1" id="KW-0812">Transmembrane</keyword>
<dbReference type="InParanoid" id="C5LGW4"/>
<accession>C5LGW4</accession>
<dbReference type="EMBL" id="GG681941">
    <property type="protein sequence ID" value="EER04031.1"/>
    <property type="molecule type" value="Genomic_DNA"/>
</dbReference>
<dbReference type="Proteomes" id="UP000007800">
    <property type="component" value="Unassembled WGS sequence"/>
</dbReference>
<keyword evidence="1" id="KW-0472">Membrane</keyword>
<evidence type="ECO:0000256" key="1">
    <source>
        <dbReference type="SAM" id="Phobius"/>
    </source>
</evidence>
<dbReference type="Pfam" id="PF17921">
    <property type="entry name" value="Integrase_H2C2"/>
    <property type="match status" value="1"/>
</dbReference>
<dbReference type="RefSeq" id="XP_002772215.1">
    <property type="nucleotide sequence ID" value="XM_002772169.1"/>
</dbReference>
<evidence type="ECO:0000313" key="4">
    <source>
        <dbReference type="Proteomes" id="UP000007800"/>
    </source>
</evidence>
<evidence type="ECO:0000313" key="3">
    <source>
        <dbReference type="EMBL" id="EER04031.1"/>
    </source>
</evidence>
<organism evidence="4">
    <name type="scientific">Perkinsus marinus (strain ATCC 50983 / TXsc)</name>
    <dbReference type="NCBI Taxonomy" id="423536"/>
    <lineage>
        <taxon>Eukaryota</taxon>
        <taxon>Sar</taxon>
        <taxon>Alveolata</taxon>
        <taxon>Perkinsozoa</taxon>
        <taxon>Perkinsea</taxon>
        <taxon>Perkinsida</taxon>
        <taxon>Perkinsidae</taxon>
        <taxon>Perkinsus</taxon>
    </lineage>
</organism>
<reference evidence="3 4" key="1">
    <citation type="submission" date="2008-07" db="EMBL/GenBank/DDBJ databases">
        <authorList>
            <person name="El-Sayed N."/>
            <person name="Caler E."/>
            <person name="Inman J."/>
            <person name="Amedeo P."/>
            <person name="Hass B."/>
            <person name="Wortman J."/>
        </authorList>
    </citation>
    <scope>NUCLEOTIDE SEQUENCE [LARGE SCALE GENOMIC DNA]</scope>
    <source>
        <strain evidence="4">ATCC 50983 / TXsc</strain>
    </source>
</reference>
<dbReference type="GO" id="GO:0003676">
    <property type="term" value="F:nucleic acid binding"/>
    <property type="evidence" value="ECO:0007669"/>
    <property type="project" value="InterPro"/>
</dbReference>
<feature type="domain" description="Integrase zinc-binding" evidence="2">
    <location>
        <begin position="777"/>
        <end position="828"/>
    </location>
</feature>
<sequence length="1153" mass="128703">MRHCPHWSCRLRKLGEAERRDDPVQQFVFELKCDNLPAQSPLYILASARRFAKAAYDRLDPARQSAFDEIVADYEKRGWWVRCSEEDLKSAKEHILDPAVVFMVPGGEKRKDRLVVDLRKANKRFDKGSGSATTVSLCIATARLYGSGVCWVFDAAKAFYKLRWVGLMAVLLVKNLIFYSMRCIFGVTTGPGSLRHTLGALVDEFRKILRVTMLMMCFADDVFCGSIEGAIAVCSLIWLLTMCGLAITQRKFQCMALRQCRERVSKQLDAASLPRDLFKWSDSVELLGCSLSFDTLNAQPLLVASCNRQDRLKAAGAQASHLLDALRSGTISGDISKGYIFSLGGNLSYDCMGCHAIDRVVADALRSWFARIYASDDWAVPCDLSKLDELGRATGILLAEWAIELAQQSSPCQHTTPVREAKDPIRLEVASDASTTGAGYTISIVDVSRGEENSQRFLLSSGAWRFTSQQRHYHSNRRELAACCKAVQAAVDIVSHFGESCAGPLPKLEFIICSDNRPTVSWLQGRGSISRSSLERRAVIRTLNALKDEIDHLKTITQGSVTVKHIAGQDNLLPDELSRVFDRVISLPSGRRLSVADALHGDPDDVANCPDLFAEPEGLAMGVNWLITSEEWSGGVDVEGEVDVFSILAAFPTEDRMRGYSCLVDKNEEKRGSILQTLCGDNWDIQSVLADFLFLRRVLQALRPEGKGKTEEELEDANDYSFVRALQDGMAVPPIRPSGPYIFDEQNGIYLFRNGCPDGGYVLLPVVPHEGAHCMAFRSKLLFDAHRACRHGSVGSTVGNIYDKFFVSNIRAEARRFVRSCFPCQLLRARRSWDQLPGGGPDRNEATKWEPYREVFIDILSLGDIRGYKGSTKVLTVYCLYTFHSCWVPVGDSMKDILSALARVQTEQGGLSVIWSDQASYFRSSRFSDDLWRGLGARIKLLPVRSPWKSGGGERMHGLGLRVAKTILRSQTGYVGRRRSRQKSSIDLEEICREVTFLLNTRPLDFSNTNEPSGECMIITPDLLAKGFTRKRGCLLPSPSSSISISRRIKAARTYFLTDMFRNMRLSVAKSMGFASSRGRVLEVHVGDPILIHHPEKKLSPGFRLAHVVEVLKEGRLIRARFTDGSEADQHHFNVVKLLHNPELSQQRGRVMD</sequence>
<keyword evidence="4" id="KW-1185">Reference proteome</keyword>
<dbReference type="InterPro" id="IPR036397">
    <property type="entry name" value="RNaseH_sf"/>
</dbReference>
<feature type="transmembrane region" description="Helical" evidence="1">
    <location>
        <begin position="222"/>
        <end position="247"/>
    </location>
</feature>
<dbReference type="GeneID" id="9044956"/>
<gene>
    <name evidence="3" type="ORF">Pmar_PMAR015368</name>
</gene>
<dbReference type="Gene3D" id="3.30.420.10">
    <property type="entry name" value="Ribonuclease H-like superfamily/Ribonuclease H"/>
    <property type="match status" value="1"/>
</dbReference>
<proteinExistence type="predicted"/>
<dbReference type="InterPro" id="IPR041588">
    <property type="entry name" value="Integrase_H2C2"/>
</dbReference>
<dbReference type="SUPFAM" id="SSF53098">
    <property type="entry name" value="Ribonuclease H-like"/>
    <property type="match status" value="1"/>
</dbReference>
<protein>
    <recommendedName>
        <fullName evidence="2">Integrase zinc-binding domain-containing protein</fullName>
    </recommendedName>
</protein>
<dbReference type="AlphaFoldDB" id="C5LGW4"/>
<keyword evidence="1" id="KW-1133">Transmembrane helix</keyword>
<dbReference type="OrthoDB" id="7477527at2759"/>
<evidence type="ECO:0000259" key="2">
    <source>
        <dbReference type="Pfam" id="PF17921"/>
    </source>
</evidence>